<name>A0A9P4GJN3_9PLEO</name>
<keyword evidence="7 9" id="KW-0560">Oxidoreductase</keyword>
<dbReference type="GO" id="GO:0004420">
    <property type="term" value="F:hydroxymethylglutaryl-CoA reductase (NADPH) activity"/>
    <property type="evidence" value="ECO:0007669"/>
    <property type="project" value="UniProtKB-EC"/>
</dbReference>
<dbReference type="GeneID" id="63847506"/>
<comment type="subcellular location">
    <subcellularLocation>
        <location evidence="1 9">Endoplasmic reticulum membrane</location>
        <topology evidence="1 9">Multi-pass membrane protein</topology>
    </subcellularLocation>
</comment>
<keyword evidence="6 9" id="KW-1133">Transmembrane helix</keyword>
<evidence type="ECO:0000256" key="10">
    <source>
        <dbReference type="SAM" id="MobiDB-lite"/>
    </source>
</evidence>
<dbReference type="InterPro" id="IPR000731">
    <property type="entry name" value="SSD"/>
</dbReference>
<dbReference type="Gene3D" id="3.30.70.420">
    <property type="entry name" value="Hydroxymethylglutaryl-CoA reductase, class I/II, NAD/NADP-binding domain"/>
    <property type="match status" value="1"/>
</dbReference>
<dbReference type="EMBL" id="ML976616">
    <property type="protein sequence ID" value="KAF1846371.1"/>
    <property type="molecule type" value="Genomic_DNA"/>
</dbReference>
<dbReference type="FunFam" id="1.10.3270.10:FF:000001">
    <property type="entry name" value="3-hydroxy-3-methylglutaryl coenzyme A reductase"/>
    <property type="match status" value="1"/>
</dbReference>
<dbReference type="Gene3D" id="1.10.3270.10">
    <property type="entry name" value="HMGR, N-terminal domain"/>
    <property type="match status" value="1"/>
</dbReference>
<dbReference type="SUPFAM" id="SSF82866">
    <property type="entry name" value="Multidrug efflux transporter AcrB transmembrane domain"/>
    <property type="match status" value="1"/>
</dbReference>
<dbReference type="PROSITE" id="PS00066">
    <property type="entry name" value="HMG_COA_REDUCTASE_1"/>
    <property type="match status" value="1"/>
</dbReference>
<protein>
    <recommendedName>
        <fullName evidence="9">3-hydroxy-3-methylglutaryl coenzyme A reductase</fullName>
        <shortName evidence="9">HMG-CoA reductase</shortName>
        <ecNumber evidence="9">1.1.1.34</ecNumber>
    </recommendedName>
</protein>
<feature type="transmembrane region" description="Helical" evidence="9">
    <location>
        <begin position="297"/>
        <end position="317"/>
    </location>
</feature>
<feature type="transmembrane region" description="Helical" evidence="9">
    <location>
        <begin position="477"/>
        <end position="498"/>
    </location>
</feature>
<dbReference type="Pfam" id="PF00368">
    <property type="entry name" value="HMG-CoA_red"/>
    <property type="match status" value="1"/>
</dbReference>
<comment type="catalytic activity">
    <reaction evidence="9">
        <text>(R)-mevalonate + 2 NADP(+) + CoA = (3S)-3-hydroxy-3-methylglutaryl-CoA + 2 NADPH + 2 H(+)</text>
        <dbReference type="Rhea" id="RHEA:15989"/>
        <dbReference type="ChEBI" id="CHEBI:15378"/>
        <dbReference type="ChEBI" id="CHEBI:36464"/>
        <dbReference type="ChEBI" id="CHEBI:43074"/>
        <dbReference type="ChEBI" id="CHEBI:57287"/>
        <dbReference type="ChEBI" id="CHEBI:57783"/>
        <dbReference type="ChEBI" id="CHEBI:58349"/>
        <dbReference type="EC" id="1.1.1.34"/>
    </reaction>
</comment>
<dbReference type="GO" id="GO:0015936">
    <property type="term" value="P:coenzyme A metabolic process"/>
    <property type="evidence" value="ECO:0007669"/>
    <property type="project" value="InterPro"/>
</dbReference>
<evidence type="ECO:0000313" key="12">
    <source>
        <dbReference type="EMBL" id="KAF1846371.1"/>
    </source>
</evidence>
<dbReference type="RefSeq" id="XP_040788934.1">
    <property type="nucleotide sequence ID" value="XM_040930254.1"/>
</dbReference>
<feature type="region of interest" description="Disordered" evidence="10">
    <location>
        <begin position="1132"/>
        <end position="1177"/>
    </location>
</feature>
<feature type="transmembrane region" description="Helical" evidence="9">
    <location>
        <begin position="271"/>
        <end position="291"/>
    </location>
</feature>
<dbReference type="InterPro" id="IPR009023">
    <property type="entry name" value="HMG_CoA_Rdtase_NAD(P)-bd_sf"/>
</dbReference>
<dbReference type="Pfam" id="PF13323">
    <property type="entry name" value="HPIH"/>
    <property type="match status" value="1"/>
</dbReference>
<dbReference type="SUPFAM" id="SSF55035">
    <property type="entry name" value="NAD-binding domain of HMG-CoA reductase"/>
    <property type="match status" value="1"/>
</dbReference>
<dbReference type="InterPro" id="IPR025583">
    <property type="entry name" value="HMG-CoA_N_dom"/>
</dbReference>
<dbReference type="FunFam" id="3.90.770.10:FF:000001">
    <property type="entry name" value="3-hydroxy-3-methylglutaryl coenzyme A reductase"/>
    <property type="match status" value="1"/>
</dbReference>
<sequence length="1177" mass="126222">MFGYLTSRWQSAGDPKKISPGWFDRHVSPILLSIAKKACTHPIHTIVTIAFLASYSYLGILDKGLLEHGIEEATGRLEFQTLLAGSKRLRVGEETSWQWEAEDGRTSVHKEKTAHELALITLVFPESSTINSAPSQQAVPSNVSAELLPSSSSSFSTLSHDTSLAFSIAYPEAADFLMAMQEIAAPEDAAQSQGSEKEGTREEKKWMMKASKNGNAPGGVRNWFTDSWTSFVDLLKNADTGDIIIMALGYLAMHLTFVSLFLAMRRLGSNFWLAAAVLLESAFAFLFGLAITTYLGVPINMILLSEGLPFLVVIIGFEKPIVLTKAVLSASLDARRDAEEHRGEPLTIQSAVQTAIKRTGFEIVRDYFFEILILVAGAMSGIQGGLRQFCFLGAWILLFDAAMLLTFYTAILTIKLEINRIKRHVALRRALEDDGVDGKVAENVARNNDWPRAQDIQTGTSTTTVFGKKITVPKFKVLMVAGFILVNVLNVATLRFGLSPSKASHVSGVGATPPLDPFKVAGSGLDHILAKAKSLGTSTIVTVLMPIKYELEYPSIHYAEPSITETDSAFGSNISTHIVDGVLKSLEDPFLSKWIILALAMSVVLNGYLFNAARWTIKEPHQPLEPPSPSEVQEGAPSVPPTPRVSSMHMPTPPRTPGPDEQAGRGTVQPLAQIARQPPPVQTQMLQPEIPAGPTEQQQQQPNRPMEFLEHMLREKQAPKLTDEELIDLSIKGKIPGYALEKTLGDKTRAVKVRRGLVARTHATRETSTLLERSLLPYKDYNYDLVHGACCENVVGYLPLPLGVAGPIMVDGQNYFLPMATTEGVLVASTSRGAKAINAGGGAVTVVTGDGMTRGPCLGFDCLARAGAAKIWLDSDEGQRTMKDAFNSTSRFARLQSMKSAIAGTNIYVRFRATTGDAMGMNMISKGVEHALTVMASDYGFDDMRVVTVSGNYCTDKKAAAINWIDGRGKGVVAEAMIPGSIVKSVLKCDVEELVQMNISKNLIGSAMAGAMGGFNAHAANIVAAIFLATGQDPAQVVESANCITIMNNVKGDLQISVSMPSIEVGTIGGGTILEPQSAMLDLLGVRGANPTSPGDNARQLARVIAAGVLAGELSLNGALCAGHLVKAHMAHNRSNVPSRAPTPAPQTPAGNGSQTPVTGGAIQPLSSIANGPLPRR</sequence>
<dbReference type="InterPro" id="IPR023076">
    <property type="entry name" value="HMG_CoA_Rdtase_CS"/>
</dbReference>
<dbReference type="PROSITE" id="PS50156">
    <property type="entry name" value="SSD"/>
    <property type="match status" value="1"/>
</dbReference>
<keyword evidence="8 9" id="KW-0472">Membrane</keyword>
<dbReference type="InterPro" id="IPR009029">
    <property type="entry name" value="HMG_CoA_Rdtase_sub-bd_dom_sf"/>
</dbReference>
<dbReference type="PANTHER" id="PTHR10572:SF24">
    <property type="entry name" value="3-HYDROXY-3-METHYLGLUTARYL-COENZYME A REDUCTASE"/>
    <property type="match status" value="1"/>
</dbReference>
<dbReference type="NCBIfam" id="TIGR00533">
    <property type="entry name" value="HMG_CoA_R_NADP"/>
    <property type="match status" value="1"/>
</dbReference>
<dbReference type="PROSITE" id="PS01192">
    <property type="entry name" value="HMG_COA_REDUCTASE_3"/>
    <property type="match status" value="1"/>
</dbReference>
<dbReference type="EC" id="1.1.1.34" evidence="9"/>
<feature type="compositionally biased region" description="Polar residues" evidence="10">
    <location>
        <begin position="1149"/>
        <end position="1158"/>
    </location>
</feature>
<reference evidence="12" key="1">
    <citation type="submission" date="2020-01" db="EMBL/GenBank/DDBJ databases">
        <authorList>
            <consortium name="DOE Joint Genome Institute"/>
            <person name="Haridas S."/>
            <person name="Albert R."/>
            <person name="Binder M."/>
            <person name="Bloem J."/>
            <person name="Labutti K."/>
            <person name="Salamov A."/>
            <person name="Andreopoulos B."/>
            <person name="Baker S.E."/>
            <person name="Barry K."/>
            <person name="Bills G."/>
            <person name="Bluhm B.H."/>
            <person name="Cannon C."/>
            <person name="Castanera R."/>
            <person name="Culley D.E."/>
            <person name="Daum C."/>
            <person name="Ezra D."/>
            <person name="Gonzalez J.B."/>
            <person name="Henrissat B."/>
            <person name="Kuo A."/>
            <person name="Liang C."/>
            <person name="Lipzen A."/>
            <person name="Lutzoni F."/>
            <person name="Magnuson J."/>
            <person name="Mondo S."/>
            <person name="Nolan M."/>
            <person name="Ohm R."/>
            <person name="Pangilinan J."/>
            <person name="Park H.-J."/>
            <person name="Ramirez L."/>
            <person name="Alfaro M."/>
            <person name="Sun H."/>
            <person name="Tritt A."/>
            <person name="Yoshinaga Y."/>
            <person name="Zwiers L.-H."/>
            <person name="Turgeon B.G."/>
            <person name="Goodwin S.B."/>
            <person name="Spatafora J.W."/>
            <person name="Crous P.W."/>
            <person name="Grigoriev I.V."/>
        </authorList>
    </citation>
    <scope>NUCLEOTIDE SEQUENCE</scope>
    <source>
        <strain evidence="12">CBS 394.84</strain>
    </source>
</reference>
<feature type="region of interest" description="Disordered" evidence="10">
    <location>
        <begin position="621"/>
        <end position="666"/>
    </location>
</feature>
<gene>
    <name evidence="12" type="ORF">K460DRAFT_313743</name>
</gene>
<dbReference type="PROSITE" id="PS00318">
    <property type="entry name" value="HMG_COA_REDUCTASE_2"/>
    <property type="match status" value="1"/>
</dbReference>
<proteinExistence type="inferred from homology"/>
<accession>A0A9P4GJN3</accession>
<dbReference type="Proteomes" id="UP000800039">
    <property type="component" value="Unassembled WGS sequence"/>
</dbReference>
<organism evidence="12 13">
    <name type="scientific">Cucurbitaria berberidis CBS 394.84</name>
    <dbReference type="NCBI Taxonomy" id="1168544"/>
    <lineage>
        <taxon>Eukaryota</taxon>
        <taxon>Fungi</taxon>
        <taxon>Dikarya</taxon>
        <taxon>Ascomycota</taxon>
        <taxon>Pezizomycotina</taxon>
        <taxon>Dothideomycetes</taxon>
        <taxon>Pleosporomycetidae</taxon>
        <taxon>Pleosporales</taxon>
        <taxon>Pleosporineae</taxon>
        <taxon>Cucurbitariaceae</taxon>
        <taxon>Cucurbitaria</taxon>
    </lineage>
</organism>
<dbReference type="PANTHER" id="PTHR10572">
    <property type="entry name" value="3-HYDROXY-3-METHYLGLUTARYL-COENZYME A REDUCTASE"/>
    <property type="match status" value="1"/>
</dbReference>
<evidence type="ECO:0000256" key="9">
    <source>
        <dbReference type="RuleBase" id="RU361219"/>
    </source>
</evidence>
<evidence type="ECO:0000256" key="5">
    <source>
        <dbReference type="ARBA" id="ARBA00022857"/>
    </source>
</evidence>
<evidence type="ECO:0000313" key="13">
    <source>
        <dbReference type="Proteomes" id="UP000800039"/>
    </source>
</evidence>
<feature type="transmembrane region" description="Helical" evidence="9">
    <location>
        <begin position="367"/>
        <end position="386"/>
    </location>
</feature>
<feature type="transmembrane region" description="Helical" evidence="9">
    <location>
        <begin position="392"/>
        <end position="414"/>
    </location>
</feature>
<dbReference type="CDD" id="cd00643">
    <property type="entry name" value="HMG-CoA_reductase_classI"/>
    <property type="match status" value="1"/>
</dbReference>
<dbReference type="InterPro" id="IPR023282">
    <property type="entry name" value="HMG_CoA_Rdtase_N"/>
</dbReference>
<evidence type="ECO:0000256" key="8">
    <source>
        <dbReference type="ARBA" id="ARBA00023136"/>
    </source>
</evidence>
<evidence type="ECO:0000256" key="1">
    <source>
        <dbReference type="ARBA" id="ARBA00004477"/>
    </source>
</evidence>
<evidence type="ECO:0000256" key="3">
    <source>
        <dbReference type="ARBA" id="ARBA00022692"/>
    </source>
</evidence>
<dbReference type="Gene3D" id="3.90.770.10">
    <property type="entry name" value="3-hydroxy-3-methylglutaryl-coenzyme A Reductase, Chain A, domain 2"/>
    <property type="match status" value="1"/>
</dbReference>
<dbReference type="AlphaFoldDB" id="A0A9P4GJN3"/>
<keyword evidence="5 9" id="KW-0521">NADP</keyword>
<evidence type="ECO:0000256" key="4">
    <source>
        <dbReference type="ARBA" id="ARBA00022824"/>
    </source>
</evidence>
<keyword evidence="4 9" id="KW-0256">Endoplasmic reticulum</keyword>
<dbReference type="Pfam" id="PF12349">
    <property type="entry name" value="Sterol-sensing"/>
    <property type="match status" value="1"/>
</dbReference>
<dbReference type="FunFam" id="3.30.70.420:FF:000001">
    <property type="entry name" value="3-hydroxy-3-methylglutaryl coenzyme A reductase"/>
    <property type="match status" value="1"/>
</dbReference>
<keyword evidence="3 9" id="KW-0812">Transmembrane</keyword>
<dbReference type="GO" id="GO:0005789">
    <property type="term" value="C:endoplasmic reticulum membrane"/>
    <property type="evidence" value="ECO:0007669"/>
    <property type="project" value="UniProtKB-SubCell"/>
</dbReference>
<evidence type="ECO:0000256" key="7">
    <source>
        <dbReference type="ARBA" id="ARBA00023002"/>
    </source>
</evidence>
<feature type="transmembrane region" description="Helical" evidence="9">
    <location>
        <begin position="243"/>
        <end position="264"/>
    </location>
</feature>
<dbReference type="OrthoDB" id="310654at2759"/>
<comment type="similarity">
    <text evidence="2 9">Belongs to the HMG-CoA reductase family.</text>
</comment>
<dbReference type="SUPFAM" id="SSF56542">
    <property type="entry name" value="Substrate-binding domain of HMG-CoA reductase"/>
    <property type="match status" value="1"/>
</dbReference>
<dbReference type="InterPro" id="IPR002202">
    <property type="entry name" value="HMG_CoA_Rdtase"/>
</dbReference>
<evidence type="ECO:0000259" key="11">
    <source>
        <dbReference type="PROSITE" id="PS50156"/>
    </source>
</evidence>
<keyword evidence="13" id="KW-1185">Reference proteome</keyword>
<dbReference type="GO" id="GO:0005778">
    <property type="term" value="C:peroxisomal membrane"/>
    <property type="evidence" value="ECO:0007669"/>
    <property type="project" value="TreeGrafter"/>
</dbReference>
<comment type="caution">
    <text evidence="12">The sequence shown here is derived from an EMBL/GenBank/DDBJ whole genome shotgun (WGS) entry which is preliminary data.</text>
</comment>
<comment type="pathway">
    <text evidence="9">Metabolic intermediate biosynthesis; (R)-mevalonate biosynthesis; (R)-mevalonate from acetyl-CoA: step 3/3.</text>
</comment>
<evidence type="ECO:0000256" key="2">
    <source>
        <dbReference type="ARBA" id="ARBA00007661"/>
    </source>
</evidence>
<dbReference type="InterPro" id="IPR023074">
    <property type="entry name" value="HMG_CoA_Rdtase_cat_sf"/>
</dbReference>
<dbReference type="GO" id="GO:0006696">
    <property type="term" value="P:ergosterol biosynthetic process"/>
    <property type="evidence" value="ECO:0007669"/>
    <property type="project" value="TreeGrafter"/>
</dbReference>
<dbReference type="InterPro" id="IPR053958">
    <property type="entry name" value="HMGCR/SNAP/NPC1-like_SSD"/>
</dbReference>
<dbReference type="PRINTS" id="PR00071">
    <property type="entry name" value="HMGCOARDTASE"/>
</dbReference>
<dbReference type="GO" id="GO:0008299">
    <property type="term" value="P:isoprenoid biosynthetic process"/>
    <property type="evidence" value="ECO:0007669"/>
    <property type="project" value="InterPro"/>
</dbReference>
<dbReference type="PROSITE" id="PS50065">
    <property type="entry name" value="HMG_COA_REDUCTASE_4"/>
    <property type="match status" value="1"/>
</dbReference>
<dbReference type="InterPro" id="IPR004554">
    <property type="entry name" value="HMG_CoA_Rdtase_eu_arc"/>
</dbReference>
<evidence type="ECO:0000256" key="6">
    <source>
        <dbReference type="ARBA" id="ARBA00022989"/>
    </source>
</evidence>
<feature type="domain" description="SSD" evidence="11">
    <location>
        <begin position="242"/>
        <end position="414"/>
    </location>
</feature>